<reference evidence="1 2" key="1">
    <citation type="submission" date="2019-01" db="EMBL/GenBank/DDBJ databases">
        <title>High-quality-draft genome sequences of five non-tuberculosis mycobacteriaceae isolated from a nosocomial environment.</title>
        <authorList>
            <person name="Tiago I."/>
            <person name="Alarico S."/>
            <person name="Pereira S.G."/>
            <person name="Coelho C."/>
            <person name="Maranha A."/>
            <person name="Empadinhas N."/>
        </authorList>
    </citation>
    <scope>NUCLEOTIDE SEQUENCE [LARGE SCALE GENOMIC DNA]</scope>
    <source>
        <strain evidence="1 2">24AIII</strain>
    </source>
</reference>
<sequence>MRECQDRFGLRVHSNVVRQFRGNGMCVLVGADEDEPLRLAIEPTEDAGQPAGRVVVIESRRDDGPRLVGTRDNGAPP</sequence>
<evidence type="ECO:0000313" key="1">
    <source>
        <dbReference type="EMBL" id="TDK90081.1"/>
    </source>
</evidence>
<accession>A0A4V3AWD7</accession>
<name>A0A4V3AWD7_MYCMU</name>
<dbReference type="AlphaFoldDB" id="A0A4V3AWD7"/>
<dbReference type="Proteomes" id="UP000294929">
    <property type="component" value="Unassembled WGS sequence"/>
</dbReference>
<comment type="caution">
    <text evidence="1">The sequence shown here is derived from an EMBL/GenBank/DDBJ whole genome shotgun (WGS) entry which is preliminary data.</text>
</comment>
<protein>
    <submittedName>
        <fullName evidence="1">Uncharacterized protein</fullName>
    </submittedName>
</protein>
<organism evidence="1 2">
    <name type="scientific">Mycolicibacterium mucogenicum</name>
    <name type="common">Mycobacterium mucogenicum</name>
    <dbReference type="NCBI Taxonomy" id="56689"/>
    <lineage>
        <taxon>Bacteria</taxon>
        <taxon>Bacillati</taxon>
        <taxon>Actinomycetota</taxon>
        <taxon>Actinomycetes</taxon>
        <taxon>Mycobacteriales</taxon>
        <taxon>Mycobacteriaceae</taxon>
        <taxon>Mycolicibacterium</taxon>
    </lineage>
</organism>
<dbReference type="EMBL" id="SDLO01000007">
    <property type="protein sequence ID" value="TDK90081.1"/>
    <property type="molecule type" value="Genomic_DNA"/>
</dbReference>
<evidence type="ECO:0000313" key="2">
    <source>
        <dbReference type="Proteomes" id="UP000294929"/>
    </source>
</evidence>
<proteinExistence type="predicted"/>
<gene>
    <name evidence="1" type="ORF">EUA03_10995</name>
</gene>